<feature type="transmembrane region" description="Helical" evidence="6">
    <location>
        <begin position="113"/>
        <end position="140"/>
    </location>
</feature>
<feature type="non-terminal residue" evidence="8">
    <location>
        <position position="1"/>
    </location>
</feature>
<evidence type="ECO:0000256" key="3">
    <source>
        <dbReference type="ARBA" id="ARBA00022989"/>
    </source>
</evidence>
<sequence length="256" mass="28648">IILFMVVFSLLAIVAVSLRILSKYIQWARLAWDDILLLFAVVQMLATNILFVIAIGRGGLGRHAPDVTDQQLSFFMKSYFVAGLVMPTCYATAKLSILWLLHIIFPFRNFRKVVRILAAVVVCWWVATILLDTFICYPINARWNRNVRGTCSNKVIQVEYFATPIPWIITDFAILITPLPLLWTMKVSRARQIGLIALFGFGVATCAVACKRYVTLLGIDDKDITTSMVEPAIWTMVESSTTIICAALPASTPALK</sequence>
<keyword evidence="3 6" id="KW-1133">Transmembrane helix</keyword>
<dbReference type="EMBL" id="ML986633">
    <property type="protein sequence ID" value="KAF2262953.1"/>
    <property type="molecule type" value="Genomic_DNA"/>
</dbReference>
<feature type="transmembrane region" description="Helical" evidence="6">
    <location>
        <begin position="195"/>
        <end position="214"/>
    </location>
</feature>
<dbReference type="InterPro" id="IPR052337">
    <property type="entry name" value="SAT4-like"/>
</dbReference>
<dbReference type="PANTHER" id="PTHR33048">
    <property type="entry name" value="PTH11-LIKE INTEGRAL MEMBRANE PROTEIN (AFU_ORTHOLOGUE AFUA_5G11245)"/>
    <property type="match status" value="1"/>
</dbReference>
<dbReference type="Proteomes" id="UP000800093">
    <property type="component" value="Unassembled WGS sequence"/>
</dbReference>
<dbReference type="AlphaFoldDB" id="A0A9P4K8E7"/>
<gene>
    <name evidence="8" type="ORF">CC78DRAFT_437623</name>
</gene>
<dbReference type="OrthoDB" id="10017208at2759"/>
<evidence type="ECO:0000256" key="4">
    <source>
        <dbReference type="ARBA" id="ARBA00023136"/>
    </source>
</evidence>
<keyword evidence="9" id="KW-1185">Reference proteome</keyword>
<protein>
    <recommendedName>
        <fullName evidence="7">Rhodopsin domain-containing protein</fullName>
    </recommendedName>
</protein>
<feature type="transmembrane region" description="Helical" evidence="6">
    <location>
        <begin position="37"/>
        <end position="59"/>
    </location>
</feature>
<comment type="similarity">
    <text evidence="5">Belongs to the SAT4 family.</text>
</comment>
<evidence type="ECO:0000313" key="8">
    <source>
        <dbReference type="EMBL" id="KAF2262953.1"/>
    </source>
</evidence>
<evidence type="ECO:0000256" key="1">
    <source>
        <dbReference type="ARBA" id="ARBA00004141"/>
    </source>
</evidence>
<reference evidence="9" key="1">
    <citation type="journal article" date="2020" name="Stud. Mycol.">
        <title>101 Dothideomycetes genomes: A test case for predicting lifestyles and emergence of pathogens.</title>
        <authorList>
            <person name="Haridas S."/>
            <person name="Albert R."/>
            <person name="Binder M."/>
            <person name="Bloem J."/>
            <person name="LaButti K."/>
            <person name="Salamov A."/>
            <person name="Andreopoulos B."/>
            <person name="Baker S."/>
            <person name="Barry K."/>
            <person name="Bills G."/>
            <person name="Bluhm B."/>
            <person name="Cannon C."/>
            <person name="Castanera R."/>
            <person name="Culley D."/>
            <person name="Daum C."/>
            <person name="Ezra D."/>
            <person name="Gonzalez J."/>
            <person name="Henrissat B."/>
            <person name="Kuo A."/>
            <person name="Liang C."/>
            <person name="Lipzen A."/>
            <person name="Lutzoni F."/>
            <person name="Magnuson J."/>
            <person name="Mondo S."/>
            <person name="Nolan M."/>
            <person name="Ohm R."/>
            <person name="Pangilinan J."/>
            <person name="Park H.-J."/>
            <person name="Ramirez L."/>
            <person name="Alfaro M."/>
            <person name="Sun H."/>
            <person name="Tritt A."/>
            <person name="Yoshinaga Y."/>
            <person name="Zwiers L.-H."/>
            <person name="Turgeon B."/>
            <person name="Goodwin S."/>
            <person name="Spatafora J."/>
            <person name="Crous P."/>
            <person name="Grigoriev I."/>
        </authorList>
    </citation>
    <scope>NUCLEOTIDE SEQUENCE [LARGE SCALE GENOMIC DNA]</scope>
    <source>
        <strain evidence="9">CBS 304.66</strain>
    </source>
</reference>
<organism evidence="8 9">
    <name type="scientific">Lojkania enalia</name>
    <dbReference type="NCBI Taxonomy" id="147567"/>
    <lineage>
        <taxon>Eukaryota</taxon>
        <taxon>Fungi</taxon>
        <taxon>Dikarya</taxon>
        <taxon>Ascomycota</taxon>
        <taxon>Pezizomycotina</taxon>
        <taxon>Dothideomycetes</taxon>
        <taxon>Pleosporomycetidae</taxon>
        <taxon>Pleosporales</taxon>
        <taxon>Pleosporales incertae sedis</taxon>
        <taxon>Lojkania</taxon>
    </lineage>
</organism>
<evidence type="ECO:0000256" key="2">
    <source>
        <dbReference type="ARBA" id="ARBA00022692"/>
    </source>
</evidence>
<evidence type="ECO:0000256" key="5">
    <source>
        <dbReference type="ARBA" id="ARBA00038359"/>
    </source>
</evidence>
<feature type="transmembrane region" description="Helical" evidence="6">
    <location>
        <begin position="79"/>
        <end position="101"/>
    </location>
</feature>
<feature type="non-terminal residue" evidence="8">
    <location>
        <position position="256"/>
    </location>
</feature>
<dbReference type="GO" id="GO:0016020">
    <property type="term" value="C:membrane"/>
    <property type="evidence" value="ECO:0007669"/>
    <property type="project" value="UniProtKB-SubCell"/>
</dbReference>
<evidence type="ECO:0000256" key="6">
    <source>
        <dbReference type="SAM" id="Phobius"/>
    </source>
</evidence>
<dbReference type="InterPro" id="IPR049326">
    <property type="entry name" value="Rhodopsin_dom_fungi"/>
</dbReference>
<feature type="transmembrane region" description="Helical" evidence="6">
    <location>
        <begin position="6"/>
        <end position="25"/>
    </location>
</feature>
<accession>A0A9P4K8E7</accession>
<dbReference type="PANTHER" id="PTHR33048:SF124">
    <property type="entry name" value="INTEGRAL MEMBRANE PROTEIN"/>
    <property type="match status" value="1"/>
</dbReference>
<comment type="caution">
    <text evidence="8">The sequence shown here is derived from an EMBL/GenBank/DDBJ whole genome shotgun (WGS) entry which is preliminary data.</text>
</comment>
<feature type="transmembrane region" description="Helical" evidence="6">
    <location>
        <begin position="160"/>
        <end position="183"/>
    </location>
</feature>
<keyword evidence="4 6" id="KW-0472">Membrane</keyword>
<comment type="subcellular location">
    <subcellularLocation>
        <location evidence="1">Membrane</location>
        <topology evidence="1">Multi-pass membrane protein</topology>
    </subcellularLocation>
</comment>
<keyword evidence="2 6" id="KW-0812">Transmembrane</keyword>
<evidence type="ECO:0000313" key="9">
    <source>
        <dbReference type="Proteomes" id="UP000800093"/>
    </source>
</evidence>
<dbReference type="Pfam" id="PF20684">
    <property type="entry name" value="Fung_rhodopsin"/>
    <property type="match status" value="1"/>
</dbReference>
<feature type="domain" description="Rhodopsin" evidence="7">
    <location>
        <begin position="18"/>
        <end position="255"/>
    </location>
</feature>
<evidence type="ECO:0000259" key="7">
    <source>
        <dbReference type="Pfam" id="PF20684"/>
    </source>
</evidence>
<proteinExistence type="inferred from homology"/>
<name>A0A9P4K8E7_9PLEO</name>